<comment type="caution">
    <text evidence="1">The sequence shown here is derived from an EMBL/GenBank/DDBJ whole genome shotgun (WGS) entry which is preliminary data.</text>
</comment>
<dbReference type="EMBL" id="JABXBU010000011">
    <property type="protein sequence ID" value="KAF8791597.1"/>
    <property type="molecule type" value="Genomic_DNA"/>
</dbReference>
<sequence>MKRIEERIKNAVENADSSDALFNVLKTKVNTYEQKLKNSFSNLDVIDSKEKLEKYLEIQDVLFECAVLLENTKPKSEKESQVVSSNTKIQASKKMPKLQLLHFYGDMENWISFKELFHAMLNNFWSIEKIPPNVSVEKRNDPCEQLYQQSVRRNDEGRFIVSLPFKEEKTLGEIKERAIHLFFALENRLNRKPPLKEKFNTFMNEYLSLGHMKAISIDREKESLNCYIPYHMIQNDNSSTNDLLAGADTEEEAKAITAEIQNLMKSGGFSLRKWSSSHKIILKDLDKFFLATESIYSLCDEKVKQRVLGIFWNLLTDSIQVIIADGEIVNTKRQLLSVIAKIFDRLGLFSHSVIILKIMLQELWESKATWDDPASLTIL</sequence>
<proteinExistence type="predicted"/>
<protein>
    <submittedName>
        <fullName evidence="1">Uncharacterized protein</fullName>
    </submittedName>
</protein>
<accession>A0A8T0FK23</accession>
<keyword evidence="2" id="KW-1185">Reference proteome</keyword>
<dbReference type="PANTHER" id="PTHR47331">
    <property type="entry name" value="PHD-TYPE DOMAIN-CONTAINING PROTEIN"/>
    <property type="match status" value="1"/>
</dbReference>
<evidence type="ECO:0000313" key="1">
    <source>
        <dbReference type="EMBL" id="KAF8791597.1"/>
    </source>
</evidence>
<dbReference type="Pfam" id="PF05380">
    <property type="entry name" value="Peptidase_A17"/>
    <property type="match status" value="1"/>
</dbReference>
<reference evidence="1" key="1">
    <citation type="journal article" date="2020" name="bioRxiv">
        <title>Chromosome-level reference genome of the European wasp spider Argiope bruennichi: a resource for studies on range expansion and evolutionary adaptation.</title>
        <authorList>
            <person name="Sheffer M.M."/>
            <person name="Hoppe A."/>
            <person name="Krehenwinkel H."/>
            <person name="Uhl G."/>
            <person name="Kuss A.W."/>
            <person name="Jensen L."/>
            <person name="Jensen C."/>
            <person name="Gillespie R.G."/>
            <person name="Hoff K.J."/>
            <person name="Prost S."/>
        </authorList>
    </citation>
    <scope>NUCLEOTIDE SEQUENCE</scope>
</reference>
<dbReference type="AlphaFoldDB" id="A0A8T0FK23"/>
<evidence type="ECO:0000313" key="2">
    <source>
        <dbReference type="Proteomes" id="UP000807504"/>
    </source>
</evidence>
<gene>
    <name evidence="1" type="ORF">HNY73_006439</name>
</gene>
<dbReference type="Proteomes" id="UP000807504">
    <property type="component" value="Unassembled WGS sequence"/>
</dbReference>
<dbReference type="InterPro" id="IPR008042">
    <property type="entry name" value="Retrotrans_Pao"/>
</dbReference>
<name>A0A8T0FK23_ARGBR</name>
<organism evidence="1 2">
    <name type="scientific">Argiope bruennichi</name>
    <name type="common">Wasp spider</name>
    <name type="synonym">Aranea bruennichi</name>
    <dbReference type="NCBI Taxonomy" id="94029"/>
    <lineage>
        <taxon>Eukaryota</taxon>
        <taxon>Metazoa</taxon>
        <taxon>Ecdysozoa</taxon>
        <taxon>Arthropoda</taxon>
        <taxon>Chelicerata</taxon>
        <taxon>Arachnida</taxon>
        <taxon>Araneae</taxon>
        <taxon>Araneomorphae</taxon>
        <taxon>Entelegynae</taxon>
        <taxon>Araneoidea</taxon>
        <taxon>Araneidae</taxon>
        <taxon>Argiope</taxon>
    </lineage>
</organism>
<reference evidence="1" key="2">
    <citation type="submission" date="2020-06" db="EMBL/GenBank/DDBJ databases">
        <authorList>
            <person name="Sheffer M."/>
        </authorList>
    </citation>
    <scope>NUCLEOTIDE SEQUENCE</scope>
</reference>